<dbReference type="Proteomes" id="UP000321291">
    <property type="component" value="Chromosome"/>
</dbReference>
<evidence type="ECO:0000256" key="16">
    <source>
        <dbReference type="PROSITE-ProRule" id="PRU00560"/>
    </source>
</evidence>
<dbReference type="InterPro" id="IPR011335">
    <property type="entry name" value="Restrct_endonuc-II-like"/>
</dbReference>
<dbReference type="SUPFAM" id="SSF52540">
    <property type="entry name" value="P-loop containing nucleoside triphosphate hydrolases"/>
    <property type="match status" value="1"/>
</dbReference>
<dbReference type="GO" id="GO:0005829">
    <property type="term" value="C:cytosol"/>
    <property type="evidence" value="ECO:0007669"/>
    <property type="project" value="TreeGrafter"/>
</dbReference>
<dbReference type="Gene3D" id="1.10.3170.10">
    <property type="entry name" value="Recbcd, chain B, domain 2"/>
    <property type="match status" value="1"/>
</dbReference>
<dbReference type="SUPFAM" id="SSF52980">
    <property type="entry name" value="Restriction endonuclease-like"/>
    <property type="match status" value="1"/>
</dbReference>
<evidence type="ECO:0000256" key="1">
    <source>
        <dbReference type="ARBA" id="ARBA00022722"/>
    </source>
</evidence>
<feature type="region of interest" description="Nuclease activity, interacts with RecD and RecA" evidence="15">
    <location>
        <begin position="915"/>
        <end position="1187"/>
    </location>
</feature>
<evidence type="ECO:0000256" key="4">
    <source>
        <dbReference type="ARBA" id="ARBA00022763"/>
    </source>
</evidence>
<dbReference type="CDD" id="cd22352">
    <property type="entry name" value="RecB_C-like"/>
    <property type="match status" value="1"/>
</dbReference>
<feature type="domain" description="UvrD-like helicase C-terminal" evidence="18">
    <location>
        <begin position="502"/>
        <end position="773"/>
    </location>
</feature>
<evidence type="ECO:0000313" key="20">
    <source>
        <dbReference type="Proteomes" id="UP000321291"/>
    </source>
</evidence>
<evidence type="ECO:0000256" key="13">
    <source>
        <dbReference type="ARBA" id="ARBA00034617"/>
    </source>
</evidence>
<dbReference type="Gene3D" id="1.10.486.10">
    <property type="entry name" value="PCRA, domain 4"/>
    <property type="match status" value="1"/>
</dbReference>
<evidence type="ECO:0000256" key="15">
    <source>
        <dbReference type="HAMAP-Rule" id="MF_01485"/>
    </source>
</evidence>
<feature type="binding site" evidence="15">
    <location>
        <position position="962"/>
    </location>
    <ligand>
        <name>Mg(2+)</name>
        <dbReference type="ChEBI" id="CHEBI:18420"/>
    </ligand>
</feature>
<feature type="active site" description="For nuclease activity" evidence="15">
    <location>
        <position position="1086"/>
    </location>
</feature>
<evidence type="ECO:0000256" key="6">
    <source>
        <dbReference type="ARBA" id="ARBA00022806"/>
    </source>
</evidence>
<dbReference type="GO" id="GO:0000724">
    <property type="term" value="P:double-strand break repair via homologous recombination"/>
    <property type="evidence" value="ECO:0007669"/>
    <property type="project" value="UniProtKB-UniRule"/>
</dbReference>
<dbReference type="GO" id="GO:0016887">
    <property type="term" value="F:ATP hydrolysis activity"/>
    <property type="evidence" value="ECO:0007669"/>
    <property type="project" value="RHEA"/>
</dbReference>
<keyword evidence="11 15" id="KW-0234">DNA repair</keyword>
<evidence type="ECO:0000256" key="5">
    <source>
        <dbReference type="ARBA" id="ARBA00022801"/>
    </source>
</evidence>
<comment type="miscellaneous">
    <text evidence="15">In the RecBCD complex, RecB has a slow 3'-5' helicase, an exonuclease activity and loads RecA onto ssDNA, RecD has a fast 5'-3' helicase activity, while RecC stimulates the ATPase and processivity of the RecB helicase and contributes to recognition of the Chi site.</text>
</comment>
<evidence type="ECO:0000256" key="11">
    <source>
        <dbReference type="ARBA" id="ARBA00023204"/>
    </source>
</evidence>
<evidence type="ECO:0000256" key="9">
    <source>
        <dbReference type="ARBA" id="ARBA00022842"/>
    </source>
</evidence>
<dbReference type="GO" id="GO:0009338">
    <property type="term" value="C:exodeoxyribonuclease V complex"/>
    <property type="evidence" value="ECO:0007669"/>
    <property type="project" value="TreeGrafter"/>
</dbReference>
<feature type="binding site" evidence="15">
    <location>
        <position position="1086"/>
    </location>
    <ligand>
        <name>Mg(2+)</name>
        <dbReference type="ChEBI" id="CHEBI:18420"/>
    </ligand>
</feature>
<dbReference type="RefSeq" id="WP_146779888.1">
    <property type="nucleotide sequence ID" value="NZ_CP042434.1"/>
</dbReference>
<dbReference type="Pfam" id="PF13361">
    <property type="entry name" value="UvrD_C"/>
    <property type="match status" value="1"/>
</dbReference>
<accession>A0A5B8VHZ7</accession>
<gene>
    <name evidence="15" type="primary">recB</name>
    <name evidence="19" type="ORF">FSB73_01845</name>
</gene>
<reference evidence="19 20" key="1">
    <citation type="journal article" date="2017" name="Int. J. Syst. Evol. Microbiol.">
        <title>Arachidicoccus ginsenosidivorans sp. nov., with ginsenoside-converting activity isolated from ginseng cultivating soil.</title>
        <authorList>
            <person name="Siddiqi M.Z."/>
            <person name="Aslam Z."/>
            <person name="Im W.T."/>
        </authorList>
    </citation>
    <scope>NUCLEOTIDE SEQUENCE [LARGE SCALE GENOMIC DNA]</scope>
    <source>
        <strain evidence="19 20">Gsoil 809</strain>
    </source>
</reference>
<comment type="domain">
    <text evidence="15">The N-terminal DNA-binding domain is a ssDNA-dependent ATPase and has ATP-dependent 3'-5' helicase function. This domain interacts with RecC.</text>
</comment>
<dbReference type="InterPro" id="IPR000212">
    <property type="entry name" value="DNA_helicase_UvrD/REP"/>
</dbReference>
<organism evidence="19 20">
    <name type="scientific">Arachidicoccus ginsenosidivorans</name>
    <dbReference type="NCBI Taxonomy" id="496057"/>
    <lineage>
        <taxon>Bacteria</taxon>
        <taxon>Pseudomonadati</taxon>
        <taxon>Bacteroidota</taxon>
        <taxon>Chitinophagia</taxon>
        <taxon>Chitinophagales</taxon>
        <taxon>Chitinophagaceae</taxon>
        <taxon>Arachidicoccus</taxon>
    </lineage>
</organism>
<evidence type="ECO:0000313" key="19">
    <source>
        <dbReference type="EMBL" id="QEC70625.1"/>
    </source>
</evidence>
<keyword evidence="5 15" id="KW-0378">Hydrolase</keyword>
<sequence>MAVEILNFDAKTVPLKGTNLIEASAGTGKTYSIAILVLRILLEIDIKEDGKNRNISIKEILMVTFTKAAVAELETRVRSFIRMAYGATQGENCEDETITAIIEAEIARRALKHKDDLVDQPEDGESIEEDEQLALANNKAKKEVEARLFEALTFLDEASVQTIHSFCQQVLREFAFETRQSFSVDLVTDMSQVITTQLNQFWRSNIAVMPLDFLQLLAGRLNRADLSKVIGDYFSGKPIYNYDPNQSYPLDEAFFDGCRSSTQTLQQDIASLNQQMLDMCADRQTLEMWVSREKNAIKTFGPLIDQPTAFLETFWTKFEKPPQYLERAFPELLEIANKLAPLSDALNEAQTQLMHHIYAAATSIIGPSVSAYKEKHGQLCFDDLIEQLYQRLCLEDNPALINAIRKKFKVVFIDEFQDTDRKQYEIFNTAFGKDTVVFYIGDPKQSIYAWRKADIDTYLKAGEHVDRKYGMHVNYRSTNDFIAAMNGFFMPTADFDTFYYKDNPQGIHYHLVTAPAGNKKGRLLCDKDTFPVITITEQPNMAEVENALVAQVAAILSGKYSIETIVKNAAGEEVYESRPVRPSDLGILVRRNRDMIPLKKALSRYGIPSVVIGNAKILETEEAKEVLYVLDAILEQSRNAINKALLTSITGMSIQDVLNQDDVITTRRFGAYKLAWEKNGVYKALFSFIADYKVENYLTDPRTRNGERIISNLYQLIELLYKQQSNKKLSPVELKDWLSRSIEDPIAEGDEYEQRVESDDQSVTIMTVHKSKGLQFNIVLTHAMDLMTQNGHENFFVFKNKAGVDEVIPADLLIGEDLEQYDTQRMQENRRMLYVILTRGVYACFIYSSTYSNKKQHCAFYAFLNAFKENLPEGIRFMEPLIVPEGFRYKRKEKDIQITSTPKKDTVSFVLLENNWRKLSYTYLAAAPSVHSPYESRNPGSTYDQFVFQVLRRGNITGNLLHDVFEHISFEQSGAWSKEIQKAVSRYAPHDAALYEPMLLELLEHTSFATIKTDNGQFSLSQTSMDKRLNEFEFDFPVHLFNRSDLSTLIGDKAVLQTNHSLGWEGMMNGKIDMLFEHSGKYYVLDWKSTYLGGELSDYAARNLEQEMSRHNYHLQYLIYTVATVKYLIERLEDFDYERDFGGVLYYFVRGVRAGSGSGIYFVKPPENIIASLIALWSTKTSEITDY</sequence>
<dbReference type="EC" id="3.1.11.5" evidence="15"/>
<comment type="similarity">
    <text evidence="15">Belongs to the helicase family. UvrD subfamily.</text>
</comment>
<keyword evidence="1 15" id="KW-0540">Nuclease</keyword>
<comment type="catalytic activity">
    <reaction evidence="15">
        <text>Exonucleolytic cleavage (in the presence of ATP) in either 5'- to 3'- or 3'- to 5'-direction to yield 5'-phosphooligonucleotides.</text>
        <dbReference type="EC" id="3.1.11.5"/>
    </reaction>
</comment>
<dbReference type="InterPro" id="IPR014017">
    <property type="entry name" value="DNA_helicase_UvrD-like_C"/>
</dbReference>
<comment type="catalytic activity">
    <reaction evidence="14 15">
        <text>ATP + H2O = ADP + phosphate + H(+)</text>
        <dbReference type="Rhea" id="RHEA:13065"/>
        <dbReference type="ChEBI" id="CHEBI:15377"/>
        <dbReference type="ChEBI" id="CHEBI:15378"/>
        <dbReference type="ChEBI" id="CHEBI:30616"/>
        <dbReference type="ChEBI" id="CHEBI:43474"/>
        <dbReference type="ChEBI" id="CHEBI:456216"/>
        <dbReference type="EC" id="5.6.2.4"/>
    </reaction>
</comment>
<dbReference type="GO" id="GO:0043138">
    <property type="term" value="F:3'-5' DNA helicase activity"/>
    <property type="evidence" value="ECO:0007669"/>
    <property type="project" value="UniProtKB-UniRule"/>
</dbReference>
<keyword evidence="20" id="KW-1185">Reference proteome</keyword>
<dbReference type="KEGG" id="agi:FSB73_01845"/>
<dbReference type="Pfam" id="PF00580">
    <property type="entry name" value="UvrD-helicase"/>
    <property type="match status" value="1"/>
</dbReference>
<dbReference type="PROSITE" id="PS51217">
    <property type="entry name" value="UVRD_HELICASE_CTER"/>
    <property type="match status" value="1"/>
</dbReference>
<keyword evidence="2 15" id="KW-0479">Metal-binding</keyword>
<dbReference type="InterPro" id="IPR004586">
    <property type="entry name" value="RecB"/>
</dbReference>
<feature type="region of interest" description="DNA-binding and helicase activity, interacts with RecC" evidence="15">
    <location>
        <begin position="1"/>
        <end position="899"/>
    </location>
</feature>
<protein>
    <recommendedName>
        <fullName evidence="15">RecBCD enzyme subunit RecB</fullName>
        <ecNumber evidence="15">3.1.11.5</ecNumber>
        <ecNumber evidence="15">5.6.2.4</ecNumber>
    </recommendedName>
    <alternativeName>
        <fullName evidence="15">DNA 3'-5' helicase subunit RecB</fullName>
    </alternativeName>
    <alternativeName>
        <fullName evidence="15">Exonuclease V subunit RecB</fullName>
        <shortName evidence="15">ExoV subunit RecB</shortName>
    </alternativeName>
    <alternativeName>
        <fullName evidence="15">Helicase/nuclease RecBCD subunit RecB</fullName>
    </alternativeName>
</protein>
<dbReference type="GO" id="GO:0003677">
    <property type="term" value="F:DNA binding"/>
    <property type="evidence" value="ECO:0007669"/>
    <property type="project" value="UniProtKB-UniRule"/>
</dbReference>
<evidence type="ECO:0000256" key="2">
    <source>
        <dbReference type="ARBA" id="ARBA00022723"/>
    </source>
</evidence>
<dbReference type="GO" id="GO:0005524">
    <property type="term" value="F:ATP binding"/>
    <property type="evidence" value="ECO:0007669"/>
    <property type="project" value="UniProtKB-UniRule"/>
</dbReference>
<dbReference type="Gene3D" id="3.40.50.300">
    <property type="entry name" value="P-loop containing nucleotide triphosphate hydrolases"/>
    <property type="match status" value="2"/>
</dbReference>
<dbReference type="PANTHER" id="PTHR11070">
    <property type="entry name" value="UVRD / RECB / PCRA DNA HELICASE FAMILY MEMBER"/>
    <property type="match status" value="1"/>
</dbReference>
<evidence type="ECO:0000259" key="17">
    <source>
        <dbReference type="PROSITE" id="PS51198"/>
    </source>
</evidence>
<dbReference type="PANTHER" id="PTHR11070:SF23">
    <property type="entry name" value="RECBCD ENZYME SUBUNIT RECB"/>
    <property type="match status" value="1"/>
</dbReference>
<evidence type="ECO:0000256" key="3">
    <source>
        <dbReference type="ARBA" id="ARBA00022741"/>
    </source>
</evidence>
<dbReference type="InterPro" id="IPR027417">
    <property type="entry name" value="P-loop_NTPase"/>
</dbReference>
<dbReference type="GO" id="GO:0008854">
    <property type="term" value="F:exodeoxyribonuclease V activity"/>
    <property type="evidence" value="ECO:0007669"/>
    <property type="project" value="UniProtKB-EC"/>
</dbReference>
<keyword evidence="3 15" id="KW-0547">Nucleotide-binding</keyword>
<dbReference type="GO" id="GO:0000287">
    <property type="term" value="F:magnesium ion binding"/>
    <property type="evidence" value="ECO:0007669"/>
    <property type="project" value="UniProtKB-UniRule"/>
</dbReference>
<evidence type="ECO:0000256" key="10">
    <source>
        <dbReference type="ARBA" id="ARBA00023125"/>
    </source>
</evidence>
<feature type="binding site" evidence="15">
    <location>
        <position position="1073"/>
    </location>
    <ligand>
        <name>Mg(2+)</name>
        <dbReference type="ChEBI" id="CHEBI:18420"/>
    </ligand>
</feature>
<evidence type="ECO:0000259" key="18">
    <source>
        <dbReference type="PROSITE" id="PS51217"/>
    </source>
</evidence>
<keyword evidence="7 15" id="KW-0269">Exonuclease</keyword>
<feature type="binding site" evidence="16">
    <location>
        <begin position="23"/>
        <end position="30"/>
    </location>
    <ligand>
        <name>ATP</name>
        <dbReference type="ChEBI" id="CHEBI:30616"/>
    </ligand>
</feature>
<evidence type="ECO:0000256" key="14">
    <source>
        <dbReference type="ARBA" id="ARBA00048988"/>
    </source>
</evidence>
<comment type="cofactor">
    <cofactor evidence="15">
        <name>Mg(2+)</name>
        <dbReference type="ChEBI" id="CHEBI:18420"/>
    </cofactor>
    <text evidence="15">Binds 1 Mg(2+) ion per subunit.</text>
</comment>
<evidence type="ECO:0000256" key="12">
    <source>
        <dbReference type="ARBA" id="ARBA00023235"/>
    </source>
</evidence>
<comment type="function">
    <text evidence="15">A helicase/nuclease that prepares dsDNA breaks (DSB) for recombinational DNA repair. Binds to DSBs and unwinds DNA via a highly rapid and processive ATP-dependent bidirectional helicase activity. Unwinds dsDNA until it encounters a Chi (crossover hotspot instigator) sequence from the 3' direction. Cuts ssDNA a few nucleotides 3' to the Chi site. The properties and activities of the enzyme are changed at Chi. The Chi-altered holoenzyme produces a long 3'-ssDNA overhang and facilitates RecA-binding to the ssDNA for homologous DNA recombination and repair. Holoenzyme degrades any linearized DNA that is unable to undergo homologous recombination. In the holoenzyme this subunit contributes ATPase, 3'-5' helicase, exonuclease activity and loads RecA onto ssDNA.</text>
</comment>
<dbReference type="EC" id="5.6.2.4" evidence="15"/>
<keyword evidence="12 15" id="KW-0413">Isomerase</keyword>
<evidence type="ECO:0000256" key="8">
    <source>
        <dbReference type="ARBA" id="ARBA00022840"/>
    </source>
</evidence>
<dbReference type="HAMAP" id="MF_01485">
    <property type="entry name" value="RecB"/>
    <property type="match status" value="1"/>
</dbReference>
<dbReference type="EMBL" id="CP042434">
    <property type="protein sequence ID" value="QEC70625.1"/>
    <property type="molecule type" value="Genomic_DNA"/>
</dbReference>
<dbReference type="AlphaFoldDB" id="A0A5B8VHZ7"/>
<comment type="catalytic activity">
    <reaction evidence="13 15">
        <text>Couples ATP hydrolysis with the unwinding of duplex DNA by translocating in the 3'-5' direction.</text>
        <dbReference type="EC" id="5.6.2.4"/>
    </reaction>
</comment>
<comment type="subunit">
    <text evidence="15">Heterotrimer of RecB, RecC and RecD. All subunits contribute to DNA-binding. Interacts with RecA.</text>
</comment>
<name>A0A5B8VHZ7_9BACT</name>
<dbReference type="Gene3D" id="3.90.320.10">
    <property type="match status" value="1"/>
</dbReference>
<dbReference type="PROSITE" id="PS51198">
    <property type="entry name" value="UVRD_HELICASE_ATP_BIND"/>
    <property type="match status" value="1"/>
</dbReference>
<dbReference type="OrthoDB" id="9810135at2"/>
<keyword evidence="10 15" id="KW-0238">DNA-binding</keyword>
<comment type="domain">
    <text evidence="15">The C-terminal domain has nuclease activity and interacts with RecD. It interacts with RecA, facilitating its loading onto ssDNA.</text>
</comment>
<keyword evidence="8 15" id="KW-0067">ATP-binding</keyword>
<keyword evidence="4 15" id="KW-0227">DNA damage</keyword>
<keyword evidence="6 15" id="KW-0347">Helicase</keyword>
<keyword evidence="9 15" id="KW-0460">Magnesium</keyword>
<dbReference type="InterPro" id="IPR014016">
    <property type="entry name" value="UvrD-like_ATP-bd"/>
</dbReference>
<dbReference type="InterPro" id="IPR011604">
    <property type="entry name" value="PDDEXK-like_dom_sf"/>
</dbReference>
<feature type="domain" description="UvrD-like helicase ATP-binding" evidence="17">
    <location>
        <begin position="2"/>
        <end position="478"/>
    </location>
</feature>
<evidence type="ECO:0000256" key="7">
    <source>
        <dbReference type="ARBA" id="ARBA00022839"/>
    </source>
</evidence>
<proteinExistence type="inferred from homology"/>